<dbReference type="EMBL" id="JAMFMA010000002">
    <property type="protein sequence ID" value="MCL6274321.1"/>
    <property type="molecule type" value="Genomic_DNA"/>
</dbReference>
<evidence type="ECO:0000256" key="3">
    <source>
        <dbReference type="PROSITE-ProRule" id="PRU00339"/>
    </source>
</evidence>
<proteinExistence type="predicted"/>
<dbReference type="Pfam" id="PF07719">
    <property type="entry name" value="TPR_2"/>
    <property type="match status" value="1"/>
</dbReference>
<protein>
    <submittedName>
        <fullName evidence="4">Tetratricopeptide repeat protein</fullName>
    </submittedName>
</protein>
<evidence type="ECO:0000256" key="1">
    <source>
        <dbReference type="ARBA" id="ARBA00022737"/>
    </source>
</evidence>
<reference evidence="4 5" key="1">
    <citation type="submission" date="2022-05" db="EMBL/GenBank/DDBJ databases">
        <authorList>
            <person name="Park J.-S."/>
        </authorList>
    </citation>
    <scope>NUCLEOTIDE SEQUENCE [LARGE SCALE GENOMIC DNA]</scope>
    <source>
        <strain evidence="4 5">2012CJ35-5</strain>
    </source>
</reference>
<dbReference type="PANTHER" id="PTHR44858:SF1">
    <property type="entry name" value="UDP-N-ACETYLGLUCOSAMINE--PEPTIDE N-ACETYLGLUCOSAMINYLTRANSFERASE SPINDLY-RELATED"/>
    <property type="match status" value="1"/>
</dbReference>
<dbReference type="SMART" id="SM00028">
    <property type="entry name" value="TPR"/>
    <property type="match status" value="3"/>
</dbReference>
<dbReference type="InterPro" id="IPR019734">
    <property type="entry name" value="TPR_rpt"/>
</dbReference>
<dbReference type="SUPFAM" id="SSF48452">
    <property type="entry name" value="TPR-like"/>
    <property type="match status" value="1"/>
</dbReference>
<keyword evidence="1" id="KW-0677">Repeat</keyword>
<dbReference type="InterPro" id="IPR050498">
    <property type="entry name" value="Ycf3"/>
</dbReference>
<dbReference type="InterPro" id="IPR013105">
    <property type="entry name" value="TPR_2"/>
</dbReference>
<sequence length="317" mass="36734">MRFGLFQLLCFITVNSVVSQTTEIEKVSDEACNCISNIKTTIQETTKFERIKECISASILSEQLQNSLLNSLEKTTNTLASYSAENLPDSLQIEEGDIVINADKNYKEIEEHLLRSCEPMQILLSSRDLKSENSVSNRKRAQVLYDKGQLFFEKGQFENAIREYRKALKVDENFAFAWDMLGYSYRKLGEYDEAIKYYRKSLEIDPKGKMPLINIAYASEFNKDYPGAIKAMDNYINVYPNDAEGYYGRGRLYHLTKDYKNGLNDMFKAYLMYKEANSPYAQDAEHSMGLFYRDMQKEGKIELFNKIAKKHNIEIND</sequence>
<feature type="repeat" description="TPR" evidence="3">
    <location>
        <begin position="141"/>
        <end position="174"/>
    </location>
</feature>
<evidence type="ECO:0000256" key="2">
    <source>
        <dbReference type="ARBA" id="ARBA00022803"/>
    </source>
</evidence>
<keyword evidence="5" id="KW-1185">Reference proteome</keyword>
<dbReference type="Proteomes" id="UP001203607">
    <property type="component" value="Unassembled WGS sequence"/>
</dbReference>
<dbReference type="Gene3D" id="1.25.40.10">
    <property type="entry name" value="Tetratricopeptide repeat domain"/>
    <property type="match status" value="1"/>
</dbReference>
<dbReference type="Pfam" id="PF13432">
    <property type="entry name" value="TPR_16"/>
    <property type="match status" value="1"/>
</dbReference>
<accession>A0ABT0PST4</accession>
<feature type="repeat" description="TPR" evidence="3">
    <location>
        <begin position="175"/>
        <end position="208"/>
    </location>
</feature>
<name>A0ABT0PST4_9FLAO</name>
<evidence type="ECO:0000313" key="4">
    <source>
        <dbReference type="EMBL" id="MCL6274321.1"/>
    </source>
</evidence>
<keyword evidence="2 3" id="KW-0802">TPR repeat</keyword>
<gene>
    <name evidence="4" type="ORF">M3P19_09890</name>
</gene>
<dbReference type="InterPro" id="IPR011990">
    <property type="entry name" value="TPR-like_helical_dom_sf"/>
</dbReference>
<evidence type="ECO:0000313" key="5">
    <source>
        <dbReference type="Proteomes" id="UP001203607"/>
    </source>
</evidence>
<dbReference type="Pfam" id="PF00515">
    <property type="entry name" value="TPR_1"/>
    <property type="match status" value="1"/>
</dbReference>
<dbReference type="PANTHER" id="PTHR44858">
    <property type="entry name" value="TETRATRICOPEPTIDE REPEAT PROTEIN 6"/>
    <property type="match status" value="1"/>
</dbReference>
<organism evidence="4 5">
    <name type="scientific">Flagellimonas spongiicola</name>
    <dbReference type="NCBI Taxonomy" id="2942208"/>
    <lineage>
        <taxon>Bacteria</taxon>
        <taxon>Pseudomonadati</taxon>
        <taxon>Bacteroidota</taxon>
        <taxon>Flavobacteriia</taxon>
        <taxon>Flavobacteriales</taxon>
        <taxon>Flavobacteriaceae</taxon>
        <taxon>Flagellimonas</taxon>
    </lineage>
</organism>
<dbReference type="PROSITE" id="PS50293">
    <property type="entry name" value="TPR_REGION"/>
    <property type="match status" value="2"/>
</dbReference>
<comment type="caution">
    <text evidence="4">The sequence shown here is derived from an EMBL/GenBank/DDBJ whole genome shotgun (WGS) entry which is preliminary data.</text>
</comment>
<dbReference type="RefSeq" id="WP_249657505.1">
    <property type="nucleotide sequence ID" value="NZ_JAMFMA010000002.1"/>
</dbReference>
<dbReference type="PROSITE" id="PS50005">
    <property type="entry name" value="TPR"/>
    <property type="match status" value="2"/>
</dbReference>